<dbReference type="Pfam" id="PF05137">
    <property type="entry name" value="PilN"/>
    <property type="match status" value="1"/>
</dbReference>
<keyword evidence="2" id="KW-0812">Transmembrane</keyword>
<dbReference type="OrthoDB" id="5296173at2"/>
<feature type="transmembrane region" description="Helical" evidence="2">
    <location>
        <begin position="21"/>
        <end position="39"/>
    </location>
</feature>
<reference evidence="3 4" key="1">
    <citation type="journal article" date="2015" name="J. Biotechnol.">
        <title>Complete genome sequence of Pseudomonas rhizosphaerae IH5T (=DSM 16299T), a phosphate-solubilizing rhizobacterium for bacterial biofertilizer.</title>
        <authorList>
            <person name="Kwak Y."/>
            <person name="Jung B.K."/>
            <person name="Shin J.H."/>
        </authorList>
    </citation>
    <scope>NUCLEOTIDE SEQUENCE [LARGE SCALE GENOMIC DNA]</scope>
    <source>
        <strain evidence="3">DSM 16299</strain>
    </source>
</reference>
<keyword evidence="2" id="KW-1133">Transmembrane helix</keyword>
<dbReference type="GO" id="GO:0043107">
    <property type="term" value="P:type IV pilus-dependent motility"/>
    <property type="evidence" value="ECO:0007669"/>
    <property type="project" value="TreeGrafter"/>
</dbReference>
<name>A0A089ZR02_9PSED</name>
<keyword evidence="4" id="KW-1185">Reference proteome</keyword>
<evidence type="ECO:0000256" key="2">
    <source>
        <dbReference type="SAM" id="Phobius"/>
    </source>
</evidence>
<evidence type="ECO:0000313" key="4">
    <source>
        <dbReference type="Proteomes" id="UP000029499"/>
    </source>
</evidence>
<evidence type="ECO:0000256" key="1">
    <source>
        <dbReference type="SAM" id="Coils"/>
    </source>
</evidence>
<dbReference type="AlphaFoldDB" id="A0A089ZR02"/>
<gene>
    <name evidence="3" type="ORF">LT40_14485</name>
</gene>
<feature type="coiled-coil region" evidence="1">
    <location>
        <begin position="64"/>
        <end position="91"/>
    </location>
</feature>
<dbReference type="STRING" id="216142.LT40_14485"/>
<sequence length="189" mass="21159">MARINLLPWREQLREERKRHFLIAMAGVLVGAIAVIFLADRFIGNAIDTQTARNAHLQSEIVLLDQRIKSISELKARRKQLLERMKTIQDLQGNRPIIGRIFDQMARTLPDGVYFTDVKMADKSIAIAGAAETNNRVSDLLRNLDASPWLEAPTLNEVKANTSADINGVNSFQLTVRQTAPVQAEGDDK</sequence>
<keyword evidence="1" id="KW-0175">Coiled coil</keyword>
<dbReference type="eggNOG" id="COG3166">
    <property type="taxonomic scope" value="Bacteria"/>
</dbReference>
<accession>A0A089ZR02</accession>
<dbReference type="GO" id="GO:0043683">
    <property type="term" value="P:type IV pilus assembly"/>
    <property type="evidence" value="ECO:0007669"/>
    <property type="project" value="TreeGrafter"/>
</dbReference>
<protein>
    <submittedName>
        <fullName evidence="3">Pilus assembly protein PilN</fullName>
    </submittedName>
</protein>
<dbReference type="InterPro" id="IPR052534">
    <property type="entry name" value="Extracell_DNA_Util/SecSys_Comp"/>
</dbReference>
<dbReference type="Proteomes" id="UP000029499">
    <property type="component" value="Chromosome"/>
</dbReference>
<dbReference type="InterPro" id="IPR007813">
    <property type="entry name" value="PilN"/>
</dbReference>
<dbReference type="KEGG" id="prh:LT40_14485"/>
<dbReference type="RefSeq" id="WP_043191352.1">
    <property type="nucleotide sequence ID" value="NZ_CP009533.1"/>
</dbReference>
<dbReference type="PANTHER" id="PTHR40278:SF2">
    <property type="entry name" value="TYPE IV PILUS INNER MEMBRANE COMPONENT PILN"/>
    <property type="match status" value="1"/>
</dbReference>
<dbReference type="PANTHER" id="PTHR40278">
    <property type="entry name" value="DNA UTILIZATION PROTEIN HOFN"/>
    <property type="match status" value="1"/>
</dbReference>
<organism evidence="3 4">
    <name type="scientific">Pseudomonas rhizosphaerae</name>
    <dbReference type="NCBI Taxonomy" id="216142"/>
    <lineage>
        <taxon>Bacteria</taxon>
        <taxon>Pseudomonadati</taxon>
        <taxon>Pseudomonadota</taxon>
        <taxon>Gammaproteobacteria</taxon>
        <taxon>Pseudomonadales</taxon>
        <taxon>Pseudomonadaceae</taxon>
        <taxon>Pseudomonas</taxon>
    </lineage>
</organism>
<evidence type="ECO:0000313" key="3">
    <source>
        <dbReference type="EMBL" id="AIS18526.1"/>
    </source>
</evidence>
<proteinExistence type="predicted"/>
<dbReference type="HOGENOM" id="CLU_081304_1_2_6"/>
<keyword evidence="2" id="KW-0472">Membrane</keyword>
<dbReference type="EMBL" id="CP009533">
    <property type="protein sequence ID" value="AIS18526.1"/>
    <property type="molecule type" value="Genomic_DNA"/>
</dbReference>